<evidence type="ECO:0000256" key="1">
    <source>
        <dbReference type="ARBA" id="ARBA00004120"/>
    </source>
</evidence>
<evidence type="ECO:0000256" key="4">
    <source>
        <dbReference type="ARBA" id="ARBA00023212"/>
    </source>
</evidence>
<evidence type="ECO:0000256" key="2">
    <source>
        <dbReference type="ARBA" id="ARBA00022490"/>
    </source>
</evidence>
<sequence length="528" mass="60279">MNGKQQTLGVYNFSGQVKDLKIRVKFGRKSSSATGSRSENNFDEEYTFSWQEKVLSPEEECSYKDFLHCTKPVHHEYHKMLTSPSYTQKTQRLFTYVQGDEIPDIFKRPIEGGPKCYSYAFQKFQQLNEETNYTDIKKVSPFSGIVDVLTGRERHIAHFPSKPALAMYIMADLSDKSARTELNEGSCVRSCTDEVVLCIICTDGSNLLTVMPDFTCGSIPYTVESKLAKNVYHYVIEHVSACIPDIEKQKEARLMKQVIARKTGRTIAIIGNEFEMPQEQAFRLFVLGEIVSAGSFEYSKLFVQYYLDLPSSWRAYDRMLLCGSTQISEGKSPEKNEACLFGYPLEFDLAYKPGISTENEQPSALKWPMLFVEVISVDSWTRSRTEGYAYVEIPRTSGEHEIDLRCWRPAGDTVVENLRRFFVGGTCQLEDIIFSGIPGSFEGTHLVKYGFRTQSSGTVKLRFNCAVQSWSNLHKTVVSRPLRTTDDTKRMVLSHMDITTVIRAYQKARTRLLETRQVLEEFGNIHTE</sequence>
<keyword evidence="5" id="KW-0966">Cell projection</keyword>
<proteinExistence type="predicted"/>
<protein>
    <recommendedName>
        <fullName evidence="8">Meckel syndrome type 1 protein</fullName>
    </recommendedName>
</protein>
<evidence type="ECO:0000256" key="3">
    <source>
        <dbReference type="ARBA" id="ARBA00022794"/>
    </source>
</evidence>
<dbReference type="EMBL" id="CAXLJL010000156">
    <property type="protein sequence ID" value="CAL5133341.1"/>
    <property type="molecule type" value="Genomic_DNA"/>
</dbReference>
<dbReference type="Pfam" id="PF07162">
    <property type="entry name" value="B9-C2"/>
    <property type="match status" value="1"/>
</dbReference>
<evidence type="ECO:0008006" key="8">
    <source>
        <dbReference type="Google" id="ProtNLM"/>
    </source>
</evidence>
<evidence type="ECO:0000256" key="5">
    <source>
        <dbReference type="ARBA" id="ARBA00023273"/>
    </source>
</evidence>
<name>A0AAV2T8Y5_CALDB</name>
<dbReference type="GO" id="GO:0036038">
    <property type="term" value="C:MKS complex"/>
    <property type="evidence" value="ECO:0007669"/>
    <property type="project" value="TreeGrafter"/>
</dbReference>
<keyword evidence="2" id="KW-0963">Cytoplasm</keyword>
<comment type="caution">
    <text evidence="6">The sequence shown here is derived from an EMBL/GenBank/DDBJ whole genome shotgun (WGS) entry which is preliminary data.</text>
</comment>
<dbReference type="InterPro" id="IPR010796">
    <property type="entry name" value="C2_B9-type_dom"/>
</dbReference>
<dbReference type="GO" id="GO:0060271">
    <property type="term" value="P:cilium assembly"/>
    <property type="evidence" value="ECO:0007669"/>
    <property type="project" value="TreeGrafter"/>
</dbReference>
<reference evidence="6" key="1">
    <citation type="submission" date="2024-06" db="EMBL/GenBank/DDBJ databases">
        <authorList>
            <person name="Liu X."/>
            <person name="Lenzi L."/>
            <person name="Haldenby T S."/>
            <person name="Uol C."/>
        </authorList>
    </citation>
    <scope>NUCLEOTIDE SEQUENCE</scope>
</reference>
<dbReference type="PANTHER" id="PTHR12968:SF4">
    <property type="entry name" value="TECTONIC-LIKE COMPLEX MEMBER MKS1"/>
    <property type="match status" value="1"/>
</dbReference>
<evidence type="ECO:0000313" key="7">
    <source>
        <dbReference type="Proteomes" id="UP001497525"/>
    </source>
</evidence>
<keyword evidence="3" id="KW-0970">Cilium biogenesis/degradation</keyword>
<accession>A0AAV2T8Y5</accession>
<keyword evidence="4" id="KW-0206">Cytoskeleton</keyword>
<gene>
    <name evidence="6" type="ORF">CDAUBV1_LOCUS6596</name>
</gene>
<organism evidence="6 7">
    <name type="scientific">Calicophoron daubneyi</name>
    <name type="common">Rumen fluke</name>
    <name type="synonym">Paramphistomum daubneyi</name>
    <dbReference type="NCBI Taxonomy" id="300641"/>
    <lineage>
        <taxon>Eukaryota</taxon>
        <taxon>Metazoa</taxon>
        <taxon>Spiralia</taxon>
        <taxon>Lophotrochozoa</taxon>
        <taxon>Platyhelminthes</taxon>
        <taxon>Trematoda</taxon>
        <taxon>Digenea</taxon>
        <taxon>Plagiorchiida</taxon>
        <taxon>Pronocephalata</taxon>
        <taxon>Paramphistomoidea</taxon>
        <taxon>Paramphistomidae</taxon>
        <taxon>Calicophoron</taxon>
    </lineage>
</organism>
<evidence type="ECO:0000313" key="6">
    <source>
        <dbReference type="EMBL" id="CAL5133341.1"/>
    </source>
</evidence>
<dbReference type="PROSITE" id="PS51381">
    <property type="entry name" value="C2_B9"/>
    <property type="match status" value="1"/>
</dbReference>
<dbReference type="AlphaFoldDB" id="A0AAV2T8Y5"/>
<dbReference type="Proteomes" id="UP001497525">
    <property type="component" value="Unassembled WGS sequence"/>
</dbReference>
<dbReference type="PANTHER" id="PTHR12968">
    <property type="entry name" value="B9 DOMAIN-CONTAINING"/>
    <property type="match status" value="1"/>
</dbReference>
<comment type="subcellular location">
    <subcellularLocation>
        <location evidence="1">Cytoplasm</location>
        <location evidence="1">Cytoskeleton</location>
        <location evidence="1">Cilium basal body</location>
    </subcellularLocation>
</comment>